<keyword evidence="2" id="KW-1185">Reference proteome</keyword>
<evidence type="ECO:0000313" key="1">
    <source>
        <dbReference type="EMBL" id="AKO63665.1"/>
    </source>
</evidence>
<accession>A0A0H4IV57</accession>
<sequence length="78" mass="9521">MKLAIVPCRRQTRYVRNKSRKYAGKKILETKNLKKINFRHKKPNSRTLKPKMPNLRFSRRHLHQYNAGCFYLYIYVLP</sequence>
<dbReference type="EMBL" id="AE004969">
    <property type="protein sequence ID" value="AKO63665.1"/>
    <property type="molecule type" value="Genomic_DNA"/>
</dbReference>
<dbReference type="AlphaFoldDB" id="A0A0H4IV57"/>
<dbReference type="STRING" id="242231.NGO_04725"/>
<organism evidence="1 2">
    <name type="scientific">Neisseria gonorrhoeae (strain ATCC 700825 / FA 1090)</name>
    <dbReference type="NCBI Taxonomy" id="242231"/>
    <lineage>
        <taxon>Bacteria</taxon>
        <taxon>Pseudomonadati</taxon>
        <taxon>Pseudomonadota</taxon>
        <taxon>Betaproteobacteria</taxon>
        <taxon>Neisseriales</taxon>
        <taxon>Neisseriaceae</taxon>
        <taxon>Neisseria</taxon>
    </lineage>
</organism>
<dbReference type="Proteomes" id="UP000000535">
    <property type="component" value="Chromosome"/>
</dbReference>
<evidence type="ECO:0000313" key="2">
    <source>
        <dbReference type="Proteomes" id="UP000000535"/>
    </source>
</evidence>
<protein>
    <submittedName>
        <fullName evidence="1">Glycosyltransferase</fullName>
    </submittedName>
</protein>
<proteinExistence type="predicted"/>
<name>A0A0H4IV57_NEIG1</name>
<dbReference type="KEGG" id="ngo:NGO_04725"/>
<reference evidence="2" key="1">
    <citation type="submission" date="2003-03" db="EMBL/GenBank/DDBJ databases">
        <title>The complete genome sequence of Neisseria gonorrhoeae.</title>
        <authorList>
            <person name="Lewis L.A."/>
            <person name="Gillaspy A.F."/>
            <person name="McLaughlin R.E."/>
            <person name="Gipson M."/>
            <person name="Ducey T.F."/>
            <person name="Ownbey T."/>
            <person name="Hartman K."/>
            <person name="Nydick C."/>
            <person name="Carson M.B."/>
            <person name="Vaughn J."/>
            <person name="Thomson C."/>
            <person name="Song L."/>
            <person name="Lin S."/>
            <person name="Yuan X."/>
            <person name="Najar F."/>
            <person name="Zhan M."/>
            <person name="Ren Q."/>
            <person name="Zhu H."/>
            <person name="Qi S."/>
            <person name="Kenton S.M."/>
            <person name="Lai H."/>
            <person name="White J.D."/>
            <person name="Clifton S."/>
            <person name="Roe B.A."/>
            <person name="Dyer D.W."/>
        </authorList>
    </citation>
    <scope>NUCLEOTIDE SEQUENCE [LARGE SCALE GENOMIC DNA]</scope>
    <source>
        <strain evidence="2">ATCC 700825 / FA 1090</strain>
    </source>
</reference>
<gene>
    <name evidence="1" type="ORF">NGO_04725</name>
</gene>